<dbReference type="GO" id="GO:0004672">
    <property type="term" value="F:protein kinase activity"/>
    <property type="evidence" value="ECO:0007669"/>
    <property type="project" value="InterPro"/>
</dbReference>
<dbReference type="InterPro" id="IPR002575">
    <property type="entry name" value="Aminoglycoside_PTrfase"/>
</dbReference>
<dbReference type="AlphaFoldDB" id="A0A507BXV9"/>
<gene>
    <name evidence="2" type="ORF">SmJEL517_g04860</name>
</gene>
<comment type="caution">
    <text evidence="2">The sequence shown here is derived from an EMBL/GenBank/DDBJ whole genome shotgun (WGS) entry which is preliminary data.</text>
</comment>
<dbReference type="EMBL" id="QEAO01000037">
    <property type="protein sequence ID" value="TPX31941.1"/>
    <property type="molecule type" value="Genomic_DNA"/>
</dbReference>
<reference evidence="2 3" key="1">
    <citation type="journal article" date="2019" name="Sci. Rep.">
        <title>Comparative genomics of chytrid fungi reveal insights into the obligate biotrophic and pathogenic lifestyle of Synchytrium endobioticum.</title>
        <authorList>
            <person name="van de Vossenberg B.T.L.H."/>
            <person name="Warris S."/>
            <person name="Nguyen H.D.T."/>
            <person name="van Gent-Pelzer M.P.E."/>
            <person name="Joly D.L."/>
            <person name="van de Geest H.C."/>
            <person name="Bonants P.J.M."/>
            <person name="Smith D.S."/>
            <person name="Levesque C.A."/>
            <person name="van der Lee T.A.J."/>
        </authorList>
    </citation>
    <scope>NUCLEOTIDE SEQUENCE [LARGE SCALE GENOMIC DNA]</scope>
    <source>
        <strain evidence="2 3">JEL517</strain>
    </source>
</reference>
<evidence type="ECO:0000313" key="3">
    <source>
        <dbReference type="Proteomes" id="UP000319731"/>
    </source>
</evidence>
<keyword evidence="3" id="KW-1185">Reference proteome</keyword>
<dbReference type="PANTHER" id="PTHR47829">
    <property type="entry name" value="HYDROLASE, PUTATIVE (AFU_ORTHOLOGUE AFUA_1G12880)-RELATED"/>
    <property type="match status" value="1"/>
</dbReference>
<dbReference type="InterPro" id="IPR011009">
    <property type="entry name" value="Kinase-like_dom_sf"/>
</dbReference>
<evidence type="ECO:0000313" key="2">
    <source>
        <dbReference type="EMBL" id="TPX31941.1"/>
    </source>
</evidence>
<dbReference type="InterPro" id="IPR052898">
    <property type="entry name" value="ACAD10-like"/>
</dbReference>
<protein>
    <recommendedName>
        <fullName evidence="1">Aminoglycoside phosphotransferase domain-containing protein</fullName>
    </recommendedName>
</protein>
<dbReference type="STRING" id="1806994.A0A507BXV9"/>
<dbReference type="PANTHER" id="PTHR47829:SF1">
    <property type="entry name" value="HAD FAMILY PHOSPHATASE"/>
    <property type="match status" value="1"/>
</dbReference>
<feature type="domain" description="Aminoglycoside phosphotransferase" evidence="1">
    <location>
        <begin position="35"/>
        <end position="291"/>
    </location>
</feature>
<proteinExistence type="predicted"/>
<dbReference type="Gene3D" id="3.30.200.20">
    <property type="entry name" value="Phosphorylase Kinase, domain 1"/>
    <property type="match status" value="1"/>
</dbReference>
<dbReference type="Proteomes" id="UP000319731">
    <property type="component" value="Unassembled WGS sequence"/>
</dbReference>
<dbReference type="RefSeq" id="XP_031023252.1">
    <property type="nucleotide sequence ID" value="XM_031170788.1"/>
</dbReference>
<dbReference type="Gene3D" id="3.90.1200.10">
    <property type="match status" value="1"/>
</dbReference>
<name>A0A507BXV9_9FUNG</name>
<dbReference type="InterPro" id="IPR041726">
    <property type="entry name" value="ACAD10_11_N"/>
</dbReference>
<dbReference type="GeneID" id="42006085"/>
<organism evidence="2 3">
    <name type="scientific">Synchytrium microbalum</name>
    <dbReference type="NCBI Taxonomy" id="1806994"/>
    <lineage>
        <taxon>Eukaryota</taxon>
        <taxon>Fungi</taxon>
        <taxon>Fungi incertae sedis</taxon>
        <taxon>Chytridiomycota</taxon>
        <taxon>Chytridiomycota incertae sedis</taxon>
        <taxon>Chytridiomycetes</taxon>
        <taxon>Synchytriales</taxon>
        <taxon>Synchytriaceae</taxon>
        <taxon>Synchytrium</taxon>
    </lineage>
</organism>
<accession>A0A507BXV9</accession>
<dbReference type="Pfam" id="PF01636">
    <property type="entry name" value="APH"/>
    <property type="match status" value="1"/>
</dbReference>
<dbReference type="CDD" id="cd05154">
    <property type="entry name" value="ACAD10_11_N-like"/>
    <property type="match status" value="1"/>
</dbReference>
<sequence>MAAAPSKTSLLKVDDPEALGAHLALKIPGFQPPLTLKQFKTGQSNPTYMLEDSRGVKYVLRKKPPGKLVPRAHQIEREFEIMSALKQGSTLPIPKPYYMCEDPSIIGSAFYVMEFVEGRVIENGLFPDVPDQDRHAYWYELIDVLAAFHSVNYKAVGLANFSHGRVSNYFERQVKVYSEMGASQAPLLKPDGTRLGELNRQAELEAWLRKQAKALADESTLVHGDYKAGNIMFHPTQPKIVAILDWETSTVGHPLNDLATILMSFYLPNGYRNLPRPLSIPEPEALIRRYCAAAKRPYPIKGLDFCIAFTLYRAGIQVQGIAARVLKGQNNNADGRVQDFLQYGDVALEIMDGRLKINLGKL</sequence>
<dbReference type="PROSITE" id="PS00108">
    <property type="entry name" value="PROTEIN_KINASE_ST"/>
    <property type="match status" value="1"/>
</dbReference>
<evidence type="ECO:0000259" key="1">
    <source>
        <dbReference type="Pfam" id="PF01636"/>
    </source>
</evidence>
<dbReference type="InterPro" id="IPR008271">
    <property type="entry name" value="Ser/Thr_kinase_AS"/>
</dbReference>
<dbReference type="OrthoDB" id="191037at2759"/>
<dbReference type="SUPFAM" id="SSF56112">
    <property type="entry name" value="Protein kinase-like (PK-like)"/>
    <property type="match status" value="1"/>
</dbReference>